<dbReference type="Pfam" id="PF03266">
    <property type="entry name" value="NTPase_1"/>
    <property type="match status" value="1"/>
</dbReference>
<dbReference type="Gene3D" id="3.40.50.300">
    <property type="entry name" value="P-loop containing nucleotide triphosphate hydrolases"/>
    <property type="match status" value="1"/>
</dbReference>
<name>A0A0W8F2C1_9ZZZZ</name>
<dbReference type="AlphaFoldDB" id="A0A0W8F2C1"/>
<organism evidence="1">
    <name type="scientific">hydrocarbon metagenome</name>
    <dbReference type="NCBI Taxonomy" id="938273"/>
    <lineage>
        <taxon>unclassified sequences</taxon>
        <taxon>metagenomes</taxon>
        <taxon>ecological metagenomes</taxon>
    </lineage>
</organism>
<comment type="caution">
    <text evidence="1">The sequence shown here is derived from an EMBL/GenBank/DDBJ whole genome shotgun (WGS) entry which is preliminary data.</text>
</comment>
<proteinExistence type="predicted"/>
<gene>
    <name evidence="1" type="ORF">ASZ90_015409</name>
</gene>
<dbReference type="InterPro" id="IPR027417">
    <property type="entry name" value="P-loop_NTPase"/>
</dbReference>
<sequence>MRDEIGKRECITPLFRKTIQQILDSDRPFIATIAKSGPPFIDRIRCPRDVLLS</sequence>
<evidence type="ECO:0000313" key="1">
    <source>
        <dbReference type="EMBL" id="KUG14941.1"/>
    </source>
</evidence>
<dbReference type="GO" id="GO:0017111">
    <property type="term" value="F:ribonucleoside triphosphate phosphatase activity"/>
    <property type="evidence" value="ECO:0007669"/>
    <property type="project" value="InterPro"/>
</dbReference>
<dbReference type="EMBL" id="LNQE01001602">
    <property type="protein sequence ID" value="KUG14941.1"/>
    <property type="molecule type" value="Genomic_DNA"/>
</dbReference>
<dbReference type="InterPro" id="IPR004948">
    <property type="entry name" value="Nuc-triphosphatase_THEP1"/>
</dbReference>
<accession>A0A0W8F2C1</accession>
<reference evidence="1" key="1">
    <citation type="journal article" date="2015" name="Proc. Natl. Acad. Sci. U.S.A.">
        <title>Networks of energetic and metabolic interactions define dynamics in microbial communities.</title>
        <authorList>
            <person name="Embree M."/>
            <person name="Liu J.K."/>
            <person name="Al-Bassam M.M."/>
            <person name="Zengler K."/>
        </authorList>
    </citation>
    <scope>NUCLEOTIDE SEQUENCE</scope>
</reference>
<protein>
    <submittedName>
        <fullName evidence="1">Uncharacterized protein</fullName>
    </submittedName>
</protein>